<evidence type="ECO:0000313" key="3">
    <source>
        <dbReference type="Proteomes" id="UP000324222"/>
    </source>
</evidence>
<accession>A0A5B7GM74</accession>
<evidence type="ECO:0000256" key="1">
    <source>
        <dbReference type="SAM" id="MobiDB-lite"/>
    </source>
</evidence>
<evidence type="ECO:0000313" key="2">
    <source>
        <dbReference type="EMBL" id="MPC58138.1"/>
    </source>
</evidence>
<dbReference type="Proteomes" id="UP000324222">
    <property type="component" value="Unassembled WGS sequence"/>
</dbReference>
<dbReference type="AlphaFoldDB" id="A0A5B7GM74"/>
<reference evidence="2 3" key="1">
    <citation type="submission" date="2019-05" db="EMBL/GenBank/DDBJ databases">
        <title>Another draft genome of Portunus trituberculatus and its Hox gene families provides insights of decapod evolution.</title>
        <authorList>
            <person name="Jeong J.-H."/>
            <person name="Song I."/>
            <person name="Kim S."/>
            <person name="Choi T."/>
            <person name="Kim D."/>
            <person name="Ryu S."/>
            <person name="Kim W."/>
        </authorList>
    </citation>
    <scope>NUCLEOTIDE SEQUENCE [LARGE SCALE GENOMIC DNA]</scope>
    <source>
        <tissue evidence="2">Muscle</tissue>
    </source>
</reference>
<protein>
    <submittedName>
        <fullName evidence="2">Uncharacterized protein</fullName>
    </submittedName>
</protein>
<comment type="caution">
    <text evidence="2">The sequence shown here is derived from an EMBL/GenBank/DDBJ whole genome shotgun (WGS) entry which is preliminary data.</text>
</comment>
<feature type="region of interest" description="Disordered" evidence="1">
    <location>
        <begin position="1"/>
        <end position="38"/>
    </location>
</feature>
<keyword evidence="3" id="KW-1185">Reference proteome</keyword>
<gene>
    <name evidence="2" type="ORF">E2C01_052132</name>
</gene>
<name>A0A5B7GM74_PORTR</name>
<dbReference type="EMBL" id="VSRR010015409">
    <property type="protein sequence ID" value="MPC58138.1"/>
    <property type="molecule type" value="Genomic_DNA"/>
</dbReference>
<proteinExistence type="predicted"/>
<sequence length="127" mass="14069">MSGHGAGRCRAGRGGATARKDLGGLDLGPGDPSAGPVERDPVTSFGLLRAARNRISRFLCLSCGIVLGFCSSYSSPLRTSCLRKDTWPALRRIFSPPAGTWRMRLWLRDDERLRYDKRFKASWIKAK</sequence>
<organism evidence="2 3">
    <name type="scientific">Portunus trituberculatus</name>
    <name type="common">Swimming crab</name>
    <name type="synonym">Neptunus trituberculatus</name>
    <dbReference type="NCBI Taxonomy" id="210409"/>
    <lineage>
        <taxon>Eukaryota</taxon>
        <taxon>Metazoa</taxon>
        <taxon>Ecdysozoa</taxon>
        <taxon>Arthropoda</taxon>
        <taxon>Crustacea</taxon>
        <taxon>Multicrustacea</taxon>
        <taxon>Malacostraca</taxon>
        <taxon>Eumalacostraca</taxon>
        <taxon>Eucarida</taxon>
        <taxon>Decapoda</taxon>
        <taxon>Pleocyemata</taxon>
        <taxon>Brachyura</taxon>
        <taxon>Eubrachyura</taxon>
        <taxon>Portunoidea</taxon>
        <taxon>Portunidae</taxon>
        <taxon>Portuninae</taxon>
        <taxon>Portunus</taxon>
    </lineage>
</organism>